<evidence type="ECO:0000259" key="6">
    <source>
        <dbReference type="Pfam" id="PF00135"/>
    </source>
</evidence>
<dbReference type="PROSITE" id="PS00941">
    <property type="entry name" value="CARBOXYLESTERASE_B_2"/>
    <property type="match status" value="1"/>
</dbReference>
<dbReference type="EMBL" id="SPNW01000010">
    <property type="protein sequence ID" value="TIA91822.1"/>
    <property type="molecule type" value="Genomic_DNA"/>
</dbReference>
<dbReference type="SUPFAM" id="SSF53474">
    <property type="entry name" value="alpha/beta-Hydrolases"/>
    <property type="match status" value="1"/>
</dbReference>
<feature type="signal peptide" evidence="5">
    <location>
        <begin position="1"/>
        <end position="25"/>
    </location>
</feature>
<dbReference type="GO" id="GO:0004104">
    <property type="term" value="F:cholinesterase activity"/>
    <property type="evidence" value="ECO:0007669"/>
    <property type="project" value="InterPro"/>
</dbReference>
<feature type="active site" description="Acyl-ester intermediate" evidence="4">
    <location>
        <position position="221"/>
    </location>
</feature>
<evidence type="ECO:0000256" key="3">
    <source>
        <dbReference type="ARBA" id="ARBA00023157"/>
    </source>
</evidence>
<sequence>MYPKKWKSAVVAAVAAAGLAGNVVASPTSTSTSPAPVTLTQGVVHGTSTMLADTTVNKYLGIPYAHATRFEKAISVGASGADIDATQWGDKCPQTNTGSAAMLDGEVDDSEDCLFVNVYAPETAASVGNKTVLVWIYGGGLQTGNSGRAEYDGSSFAANQDIILVSFNYRLNVFGFSNSPAIAAEDTNVGFWDQRLALEWIYANIGAFGGNRDSIVLMGESSGAASVDRLVVNPPNVPIHGAIMQSGQASVSASADHTGVQKWTELATAVKCSNDDAAAELSCMQAVNATVLQQTVEQLSLNFFPVNDNITQSGTPLVDAIKEGGKGAHIPLMVGTNAYEGSLFVAPYLQSAIDASGNVNTSMLATTIESFGILPDAISGVVKPFLDSLLLISPSHLLMSLSTIVTSLIFKCPAKEVAHAHLYASDMPVYRYLYSATFDNTQQGHLIPALDITNIGAYHSAEIPIVFGTYSVYDSVSPSTEDQKALSRVMQTHWADFAKNPSNPGFEEWNRVSHSHTHDMACFGCDAAPAGIKSMSEWEIDGDCLLFDTLLKADKPLFK</sequence>
<dbReference type="Proteomes" id="UP000310189">
    <property type="component" value="Unassembled WGS sequence"/>
</dbReference>
<keyword evidence="2 5" id="KW-0378">Hydrolase</keyword>
<keyword evidence="8" id="KW-1185">Reference proteome</keyword>
<dbReference type="PRINTS" id="PR00878">
    <property type="entry name" value="CHOLNESTRASE"/>
</dbReference>
<feature type="active site" description="Charge relay system" evidence="4">
    <location>
        <position position="459"/>
    </location>
</feature>
<gene>
    <name evidence="7" type="ORF">E3P99_00950</name>
</gene>
<dbReference type="InterPro" id="IPR019819">
    <property type="entry name" value="Carboxylesterase_B_CS"/>
</dbReference>
<dbReference type="Gene3D" id="3.40.50.1820">
    <property type="entry name" value="alpha/beta hydrolase"/>
    <property type="match status" value="1"/>
</dbReference>
<evidence type="ECO:0000256" key="2">
    <source>
        <dbReference type="ARBA" id="ARBA00022801"/>
    </source>
</evidence>
<dbReference type="InterPro" id="IPR002018">
    <property type="entry name" value="CarbesteraseB"/>
</dbReference>
<evidence type="ECO:0000256" key="1">
    <source>
        <dbReference type="ARBA" id="ARBA00005964"/>
    </source>
</evidence>
<keyword evidence="5" id="KW-0732">Signal</keyword>
<dbReference type="PANTHER" id="PTHR43918:SF4">
    <property type="entry name" value="CARBOXYLIC ESTER HYDROLASE"/>
    <property type="match status" value="1"/>
</dbReference>
<organism evidence="7 8">
    <name type="scientific">Wallemia hederae</name>
    <dbReference type="NCBI Taxonomy" id="1540922"/>
    <lineage>
        <taxon>Eukaryota</taxon>
        <taxon>Fungi</taxon>
        <taxon>Dikarya</taxon>
        <taxon>Basidiomycota</taxon>
        <taxon>Wallemiomycotina</taxon>
        <taxon>Wallemiomycetes</taxon>
        <taxon>Wallemiales</taxon>
        <taxon>Wallemiaceae</taxon>
        <taxon>Wallemia</taxon>
    </lineage>
</organism>
<dbReference type="InterPro" id="IPR019826">
    <property type="entry name" value="Carboxylesterase_B_AS"/>
</dbReference>
<dbReference type="OrthoDB" id="408631at2759"/>
<accession>A0A4T0FSY4</accession>
<keyword evidence="3" id="KW-1015">Disulfide bond</keyword>
<evidence type="ECO:0000256" key="4">
    <source>
        <dbReference type="PIRSR" id="PIRSR600997-1"/>
    </source>
</evidence>
<feature type="active site" description="Charge relay system" evidence="4">
    <location>
        <position position="340"/>
    </location>
</feature>
<comment type="caution">
    <text evidence="7">The sequence shown here is derived from an EMBL/GenBank/DDBJ whole genome shotgun (WGS) entry which is preliminary data.</text>
</comment>
<name>A0A4T0FSY4_9BASI</name>
<dbReference type="InterPro" id="IPR029058">
    <property type="entry name" value="AB_hydrolase_fold"/>
</dbReference>
<protein>
    <recommendedName>
        <fullName evidence="5">Carboxylic ester hydrolase</fullName>
        <ecNumber evidence="5">3.1.1.-</ecNumber>
    </recommendedName>
</protein>
<dbReference type="EC" id="3.1.1.-" evidence="5"/>
<dbReference type="InterPro" id="IPR050654">
    <property type="entry name" value="AChE-related_enzymes"/>
</dbReference>
<evidence type="ECO:0000313" key="7">
    <source>
        <dbReference type="EMBL" id="TIA91822.1"/>
    </source>
</evidence>
<evidence type="ECO:0000313" key="8">
    <source>
        <dbReference type="Proteomes" id="UP000310189"/>
    </source>
</evidence>
<dbReference type="Pfam" id="PF00135">
    <property type="entry name" value="COesterase"/>
    <property type="match status" value="1"/>
</dbReference>
<dbReference type="PROSITE" id="PS00122">
    <property type="entry name" value="CARBOXYLESTERASE_B_1"/>
    <property type="match status" value="1"/>
</dbReference>
<dbReference type="PANTHER" id="PTHR43918">
    <property type="entry name" value="ACETYLCHOLINESTERASE"/>
    <property type="match status" value="1"/>
</dbReference>
<dbReference type="InterPro" id="IPR000997">
    <property type="entry name" value="Cholinesterase"/>
</dbReference>
<reference evidence="7 8" key="1">
    <citation type="submission" date="2019-03" db="EMBL/GenBank/DDBJ databases">
        <title>Sequencing 23 genomes of Wallemia ichthyophaga.</title>
        <authorList>
            <person name="Gostincar C."/>
        </authorList>
    </citation>
    <scope>NUCLEOTIDE SEQUENCE [LARGE SCALE GENOMIC DNA]</scope>
    <source>
        <strain evidence="7 8">EXF-5753</strain>
    </source>
</reference>
<feature type="chain" id="PRO_5020866354" description="Carboxylic ester hydrolase" evidence="5">
    <location>
        <begin position="26"/>
        <end position="559"/>
    </location>
</feature>
<dbReference type="AlphaFoldDB" id="A0A4T0FSY4"/>
<evidence type="ECO:0000256" key="5">
    <source>
        <dbReference type="RuleBase" id="RU361235"/>
    </source>
</evidence>
<comment type="similarity">
    <text evidence="1 5">Belongs to the type-B carboxylesterase/lipase family.</text>
</comment>
<feature type="domain" description="Carboxylesterase type B" evidence="6">
    <location>
        <begin position="37"/>
        <end position="516"/>
    </location>
</feature>
<proteinExistence type="inferred from homology"/>